<keyword evidence="2" id="KW-1185">Reference proteome</keyword>
<dbReference type="AlphaFoldDB" id="A0A1Y6BNV0"/>
<dbReference type="STRING" id="1513793.SAMN06296036_106111"/>
<evidence type="ECO:0000313" key="1">
    <source>
        <dbReference type="EMBL" id="SMF17400.1"/>
    </source>
</evidence>
<organism evidence="1 2">
    <name type="scientific">Pseudobacteriovorax antillogorgiicola</name>
    <dbReference type="NCBI Taxonomy" id="1513793"/>
    <lineage>
        <taxon>Bacteria</taxon>
        <taxon>Pseudomonadati</taxon>
        <taxon>Bdellovibrionota</taxon>
        <taxon>Oligoflexia</taxon>
        <taxon>Oligoflexales</taxon>
        <taxon>Pseudobacteriovoracaceae</taxon>
        <taxon>Pseudobacteriovorax</taxon>
    </lineage>
</organism>
<proteinExistence type="predicted"/>
<dbReference type="RefSeq" id="WP_132317925.1">
    <property type="nucleotide sequence ID" value="NZ_FWZT01000006.1"/>
</dbReference>
<dbReference type="Proteomes" id="UP000192907">
    <property type="component" value="Unassembled WGS sequence"/>
</dbReference>
<name>A0A1Y6BNV0_9BACT</name>
<gene>
    <name evidence="1" type="ORF">SAMN06296036_106111</name>
</gene>
<accession>A0A1Y6BNV0</accession>
<evidence type="ECO:0000313" key="2">
    <source>
        <dbReference type="Proteomes" id="UP000192907"/>
    </source>
</evidence>
<reference evidence="2" key="1">
    <citation type="submission" date="2017-04" db="EMBL/GenBank/DDBJ databases">
        <authorList>
            <person name="Varghese N."/>
            <person name="Submissions S."/>
        </authorList>
    </citation>
    <scope>NUCLEOTIDE SEQUENCE [LARGE SCALE GENOMIC DNA]</scope>
    <source>
        <strain evidence="2">RKEM611</strain>
    </source>
</reference>
<dbReference type="EMBL" id="FWZT01000006">
    <property type="protein sequence ID" value="SMF17400.1"/>
    <property type="molecule type" value="Genomic_DNA"/>
</dbReference>
<protein>
    <submittedName>
        <fullName evidence="1">Uncharacterized protein</fullName>
    </submittedName>
</protein>
<sequence length="283" mass="31834">MLAGWQKQIAILGLVLGFCGLSGDELRLSQNARLDHLVHLAKERCEKAPQETPLIYDDDYTWSYQYKDIPELFRKLYRSGKRLGKALYFDSNRGSFMLPIGKNGEAIAVPERFLKALIAHVEKALAKGYADYIFLADFGHGHFHIPKDVFDRRLSALEGHEAYDAAVFDLIVNEPGVKILYHSAEMFLFFGAEKDFRSLSGPEQFRNLNRNLVGGFDQGKELSLADRGREPVSQLPGFAKVAQDLDLSASVNGCLPFEARGRRFYFDISRFSPGLSPDSFASQ</sequence>